<evidence type="ECO:0000313" key="1">
    <source>
        <dbReference type="EMBL" id="KAJ3806327.1"/>
    </source>
</evidence>
<comment type="caution">
    <text evidence="1">The sequence shown here is derived from an EMBL/GenBank/DDBJ whole genome shotgun (WGS) entry which is preliminary data.</text>
</comment>
<sequence length="466" mass="51396">MQSSCLRARNTLPISLRWSRGLWSQKRFFSTNKSQSGDSEFLPILPPKSVGLWLLASSTLVFAIIVVGGVTRLTESGLSITEWKPVAGILPPMSQVQWEEEFEKYRATPEFKLLNHSFQLEDFKRIFYMEWGHRVLGRLIGVAFVGPLVFFAIKKRISKPLANKLGGLALLIGAQGGLGWYMVKSGLDDALMETPGAVPRVSQYRLAAHLGLALLLYAGMFSSGLAIVKEWKYATGAQWMGLTTSAFNEALNSPAVMRFKARSWVLTGLIFLTALSGAFVAGLDAGLLYNEFPLMGGRLAPPKDELMSLAYAKRADGSDKWWRNVFENPTTVQFNHRVLVSLAHTWQEKDPTRFLNVQAMTSYLGTTLLFLRARSMRAILPPLTRTAVTAAFAVVNIQLLLGITTLLQLVPVPLAAAHQAGSVMVLSAMIHVLLTLRKPGAAARAWRALHMQRLTGGTKINKSTLQ</sequence>
<accession>A0ACC1TNM3</accession>
<dbReference type="Proteomes" id="UP001163835">
    <property type="component" value="Unassembled WGS sequence"/>
</dbReference>
<proteinExistence type="predicted"/>
<protein>
    <submittedName>
        <fullName evidence="1">Electron transfer protein 1</fullName>
    </submittedName>
</protein>
<dbReference type="EMBL" id="MU795441">
    <property type="protein sequence ID" value="KAJ3806327.1"/>
    <property type="molecule type" value="Genomic_DNA"/>
</dbReference>
<organism evidence="1 2">
    <name type="scientific">Lentinula aff. lateritia</name>
    <dbReference type="NCBI Taxonomy" id="2804960"/>
    <lineage>
        <taxon>Eukaryota</taxon>
        <taxon>Fungi</taxon>
        <taxon>Dikarya</taxon>
        <taxon>Basidiomycota</taxon>
        <taxon>Agaricomycotina</taxon>
        <taxon>Agaricomycetes</taxon>
        <taxon>Agaricomycetidae</taxon>
        <taxon>Agaricales</taxon>
        <taxon>Marasmiineae</taxon>
        <taxon>Omphalotaceae</taxon>
        <taxon>Lentinula</taxon>
    </lineage>
</organism>
<gene>
    <name evidence="1" type="ORF">F5876DRAFT_91111</name>
</gene>
<name>A0ACC1TNM3_9AGAR</name>
<evidence type="ECO:0000313" key="2">
    <source>
        <dbReference type="Proteomes" id="UP001163835"/>
    </source>
</evidence>
<keyword evidence="2" id="KW-1185">Reference proteome</keyword>
<reference evidence="1" key="1">
    <citation type="submission" date="2022-09" db="EMBL/GenBank/DDBJ databases">
        <title>A Global Phylogenomic Analysis of the Shiitake Genus Lentinula.</title>
        <authorList>
            <consortium name="DOE Joint Genome Institute"/>
            <person name="Sierra-Patev S."/>
            <person name="Min B."/>
            <person name="Naranjo-Ortiz M."/>
            <person name="Looney B."/>
            <person name="Konkel Z."/>
            <person name="Slot J.C."/>
            <person name="Sakamoto Y."/>
            <person name="Steenwyk J.L."/>
            <person name="Rokas A."/>
            <person name="Carro J."/>
            <person name="Camarero S."/>
            <person name="Ferreira P."/>
            <person name="Molpeceres G."/>
            <person name="Ruiz-Duenas F.J."/>
            <person name="Serrano A."/>
            <person name="Henrissat B."/>
            <person name="Drula E."/>
            <person name="Hughes K.W."/>
            <person name="Mata J.L."/>
            <person name="Ishikawa N.K."/>
            <person name="Vargas-Isla R."/>
            <person name="Ushijima S."/>
            <person name="Smith C.A."/>
            <person name="Ahrendt S."/>
            <person name="Andreopoulos W."/>
            <person name="He G."/>
            <person name="Labutti K."/>
            <person name="Lipzen A."/>
            <person name="Ng V."/>
            <person name="Riley R."/>
            <person name="Sandor L."/>
            <person name="Barry K."/>
            <person name="Martinez A.T."/>
            <person name="Xiao Y."/>
            <person name="Gibbons J.G."/>
            <person name="Terashima K."/>
            <person name="Grigoriev I.V."/>
            <person name="Hibbett D.S."/>
        </authorList>
    </citation>
    <scope>NUCLEOTIDE SEQUENCE</scope>
    <source>
        <strain evidence="1">TMI1499</strain>
    </source>
</reference>